<dbReference type="Proteomes" id="UP000031977">
    <property type="component" value="Unassembled WGS sequence"/>
</dbReference>
<keyword evidence="2" id="KW-1185">Reference proteome</keyword>
<gene>
    <name evidence="1" type="ORF">SU60_06650</name>
</gene>
<sequence>MENGLITFFEIDECGFYRSQKLGDSNKRTQVHVKGDLKDALEKVTEWARQRDLSETLPFDSASHPHRPHVYFKDSDLSPENGDQLIVFCKAFTNDEGKLSGFVQDAKVGSSSGDVIQVEKNAEGKKLIYGAPMYFWYIPEKNLIASIKFPHSIVSTEDMCWYIKRSIENFIPDDNKVVHNSTRYNQFANADIDYKNVTYKSPCGNYSMKFSFKTKMKELTVDDISPEHLAPYITHLVIRETISSEKKIESNPALTLWNKVNKKRISTKAKKHVEIIEEATVTAEELRDILTVYNDENNSSDNSNGFAWNDIGFRTNDEDTTKWFSNYVDRRKITLDPTQRIGGSYYSAKIVMNTLQDARDSLLNFSKTGAAEQYNQKYGG</sequence>
<reference evidence="1 2" key="1">
    <citation type="submission" date="2015-01" db="EMBL/GenBank/DDBJ databases">
        <title>Draft genome of Vibrio mytili type strain CAIM 528.</title>
        <authorList>
            <person name="Gonzalez-Castillo A."/>
            <person name="Gomez-Gil B."/>
            <person name="Enciso-Ibarra J."/>
        </authorList>
    </citation>
    <scope>NUCLEOTIDE SEQUENCE [LARGE SCALE GENOMIC DNA]</scope>
    <source>
        <strain evidence="1 2">CAIM 528</strain>
    </source>
</reference>
<dbReference type="EMBL" id="JXOK01000017">
    <property type="protein sequence ID" value="KIN11592.1"/>
    <property type="molecule type" value="Genomic_DNA"/>
</dbReference>
<evidence type="ECO:0000313" key="1">
    <source>
        <dbReference type="EMBL" id="KIN11592.1"/>
    </source>
</evidence>
<name>A0A0C3IBE7_9VIBR</name>
<proteinExistence type="predicted"/>
<comment type="caution">
    <text evidence="1">The sequence shown here is derived from an EMBL/GenBank/DDBJ whole genome shotgun (WGS) entry which is preliminary data.</text>
</comment>
<dbReference type="OrthoDB" id="6120708at2"/>
<dbReference type="STRING" id="50718.SU60_06650"/>
<evidence type="ECO:0000313" key="2">
    <source>
        <dbReference type="Proteomes" id="UP000031977"/>
    </source>
</evidence>
<organism evidence="1 2">
    <name type="scientific">Vibrio mytili</name>
    <dbReference type="NCBI Taxonomy" id="50718"/>
    <lineage>
        <taxon>Bacteria</taxon>
        <taxon>Pseudomonadati</taxon>
        <taxon>Pseudomonadota</taxon>
        <taxon>Gammaproteobacteria</taxon>
        <taxon>Vibrionales</taxon>
        <taxon>Vibrionaceae</taxon>
        <taxon>Vibrio</taxon>
    </lineage>
</organism>
<accession>A0A0C3IBE7</accession>
<protein>
    <submittedName>
        <fullName evidence="1">Uncharacterized protein</fullName>
    </submittedName>
</protein>
<dbReference type="RefSeq" id="WP_041154826.1">
    <property type="nucleotide sequence ID" value="NZ_CBCRVP010000055.1"/>
</dbReference>
<dbReference type="AlphaFoldDB" id="A0A0C3IBE7"/>